<proteinExistence type="predicted"/>
<evidence type="ECO:0000313" key="2">
    <source>
        <dbReference type="EMBL" id="MCC9036046.1"/>
    </source>
</evidence>
<evidence type="ECO:0000313" key="1">
    <source>
        <dbReference type="EMBL" id="MBD3903215.1"/>
    </source>
</evidence>
<keyword evidence="3" id="KW-1185">Reference proteome</keyword>
<comment type="caution">
    <text evidence="2">The sequence shown here is derived from an EMBL/GenBank/DDBJ whole genome shotgun (WGS) entry which is preliminary data.</text>
</comment>
<sequence length="137" mass="16233">MELTKKYINELTYKIIGACIEVHKIVGPGLYEDVYHKCLEREFDLLGLKYRSELEIPLIYKERHIDCKVKCDFLIEDIIILEIKSVEEIHKIHKAQTMNYMNLLKVPKSILVNFNVYNLYHEGTETYVSKHFEILPS</sequence>
<dbReference type="InterPro" id="IPR026350">
    <property type="entry name" value="GxxExxY"/>
</dbReference>
<reference evidence="2" key="1">
    <citation type="submission" date="2021-11" db="EMBL/GenBank/DDBJ databases">
        <title>Description of novel Chryseobacterium species.</title>
        <authorList>
            <person name="Saticioglu I.B."/>
            <person name="Ay H."/>
            <person name="Altun S."/>
            <person name="Duman M."/>
        </authorList>
    </citation>
    <scope>NUCLEOTIDE SEQUENCE</scope>
    <source>
        <strain evidence="2">C-39</strain>
    </source>
</reference>
<reference evidence="3" key="2">
    <citation type="submission" date="2023-07" db="EMBL/GenBank/DDBJ databases">
        <title>Description of novel Chryseobacterium sp. strain C-2.</title>
        <authorList>
            <person name="Saticioglu I.B."/>
        </authorList>
    </citation>
    <scope>NUCLEOTIDE SEQUENCE [LARGE SCALE GENOMIC DNA]</scope>
    <source>
        <strain evidence="3">C-2</strain>
    </source>
</reference>
<organism evidence="2 4">
    <name type="scientific">Chryseobacterium muglaense</name>
    <dbReference type="NCBI Taxonomy" id="2893752"/>
    <lineage>
        <taxon>Bacteria</taxon>
        <taxon>Pseudomonadati</taxon>
        <taxon>Bacteroidota</taxon>
        <taxon>Flavobacteriia</taxon>
        <taxon>Flavobacteriales</taxon>
        <taxon>Weeksellaceae</taxon>
        <taxon>Chryseobacterium group</taxon>
        <taxon>Chryseobacterium</taxon>
    </lineage>
</organism>
<dbReference type="Gene3D" id="3.90.320.10">
    <property type="match status" value="1"/>
</dbReference>
<dbReference type="RefSeq" id="WP_191177857.1">
    <property type="nucleotide sequence ID" value="NZ_JACXXP010000001.1"/>
</dbReference>
<reference evidence="1" key="3">
    <citation type="submission" date="2024-05" db="EMBL/GenBank/DDBJ databases">
        <title>Description of novel Chryseobacterium sp. strain C-2.</title>
        <authorList>
            <person name="Saticioglu I.B."/>
        </authorList>
    </citation>
    <scope>NUCLEOTIDE SEQUENCE</scope>
    <source>
        <strain evidence="1">C-2</strain>
    </source>
</reference>
<evidence type="ECO:0000313" key="3">
    <source>
        <dbReference type="Proteomes" id="UP000603715"/>
    </source>
</evidence>
<dbReference type="EMBL" id="JACXXP010000001">
    <property type="protein sequence ID" value="MBD3903215.1"/>
    <property type="molecule type" value="Genomic_DNA"/>
</dbReference>
<dbReference type="InterPro" id="IPR011604">
    <property type="entry name" value="PDDEXK-like_dom_sf"/>
</dbReference>
<accession>A0A9Q3UYZ6</accession>
<dbReference type="Pfam" id="PF13366">
    <property type="entry name" value="PDDEXK_3"/>
    <property type="match status" value="1"/>
</dbReference>
<protein>
    <submittedName>
        <fullName evidence="2">GxxExxY protein</fullName>
    </submittedName>
</protein>
<dbReference type="Proteomes" id="UP000603715">
    <property type="component" value="Unassembled WGS sequence"/>
</dbReference>
<dbReference type="AlphaFoldDB" id="A0A9Q3UYZ6"/>
<dbReference type="NCBIfam" id="TIGR04256">
    <property type="entry name" value="GxxExxY"/>
    <property type="match status" value="1"/>
</dbReference>
<dbReference type="EMBL" id="JAJJML010000001">
    <property type="protein sequence ID" value="MCC9036046.1"/>
    <property type="molecule type" value="Genomic_DNA"/>
</dbReference>
<evidence type="ECO:0000313" key="4">
    <source>
        <dbReference type="Proteomes" id="UP001107960"/>
    </source>
</evidence>
<name>A0A9Q3UYZ6_9FLAO</name>
<dbReference type="Proteomes" id="UP001107960">
    <property type="component" value="Unassembled WGS sequence"/>
</dbReference>
<gene>
    <name evidence="1" type="ORF">IEW27_01215</name>
    <name evidence="2" type="ORF">LNP80_17645</name>
</gene>